<dbReference type="GO" id="GO:0005524">
    <property type="term" value="F:ATP binding"/>
    <property type="evidence" value="ECO:0007669"/>
    <property type="project" value="UniProtKB-KW"/>
</dbReference>
<dbReference type="Pfam" id="PF00005">
    <property type="entry name" value="ABC_tran"/>
    <property type="match status" value="1"/>
</dbReference>
<dbReference type="SUPFAM" id="SSF52540">
    <property type="entry name" value="P-loop containing nucleoside triphosphate hydrolases"/>
    <property type="match status" value="1"/>
</dbReference>
<reference evidence="6" key="4">
    <citation type="submission" date="2020-11" db="EMBL/GenBank/DDBJ databases">
        <title>Antibiotic susceptibility profiles of Pediococcus pentosaceus from various origins and their implications for the safety assessment of strains with food-technology applications.</title>
        <authorList>
            <person name="Shani N."/>
            <person name="Oberhaensli S."/>
            <person name="Arias E."/>
        </authorList>
    </citation>
    <scope>NUCLEOTIDE SEQUENCE</scope>
    <source>
        <strain evidence="6">FAM 19164</strain>
    </source>
</reference>
<dbReference type="Gene3D" id="3.40.50.300">
    <property type="entry name" value="P-loop containing nucleotide triphosphate hydrolases"/>
    <property type="match status" value="1"/>
</dbReference>
<evidence type="ECO:0000313" key="5">
    <source>
        <dbReference type="EMBL" id="KAF0414063.1"/>
    </source>
</evidence>
<dbReference type="RefSeq" id="WP_060743544.1">
    <property type="nucleotide sequence ID" value="NZ_CP023655.1"/>
</dbReference>
<evidence type="ECO:0000259" key="4">
    <source>
        <dbReference type="PROSITE" id="PS50893"/>
    </source>
</evidence>
<dbReference type="Proteomes" id="UP000472573">
    <property type="component" value="Unassembled WGS sequence"/>
</dbReference>
<dbReference type="EMBL" id="WENB01000002">
    <property type="protein sequence ID" value="KAF0414063.1"/>
    <property type="molecule type" value="Genomic_DNA"/>
</dbReference>
<evidence type="ECO:0000313" key="6">
    <source>
        <dbReference type="EMBL" id="MBF7126972.1"/>
    </source>
</evidence>
<dbReference type="SMART" id="SM00382">
    <property type="entry name" value="AAA"/>
    <property type="match status" value="1"/>
</dbReference>
<dbReference type="PANTHER" id="PTHR42711">
    <property type="entry name" value="ABC TRANSPORTER ATP-BINDING PROTEIN"/>
    <property type="match status" value="1"/>
</dbReference>
<dbReference type="PANTHER" id="PTHR42711:SF17">
    <property type="entry name" value="ABC TRANSPORTER ATP-BINDING PROTEIN"/>
    <property type="match status" value="1"/>
</dbReference>
<keyword evidence="1" id="KW-0813">Transport</keyword>
<proteinExistence type="predicted"/>
<dbReference type="Proteomes" id="UP000743107">
    <property type="component" value="Unassembled WGS sequence"/>
</dbReference>
<evidence type="ECO:0000313" key="7">
    <source>
        <dbReference type="Proteomes" id="UP000472573"/>
    </source>
</evidence>
<evidence type="ECO:0000256" key="3">
    <source>
        <dbReference type="ARBA" id="ARBA00022840"/>
    </source>
</evidence>
<gene>
    <name evidence="5" type="ORF">GBO79_04105</name>
    <name evidence="6" type="ORF">ITQ97_03970</name>
</gene>
<feature type="domain" description="ABC transporter" evidence="4">
    <location>
        <begin position="5"/>
        <end position="224"/>
    </location>
</feature>
<sequence length="296" mass="32953">MTNAIIVNNLKFNYGNQQVLQDVSFEVQPGKVVGLIGENGAGKTTLLKILLGLLKTNMKVSILGHRPGMSQSVASMFQGDLKLPGVKVGEILAEVAAQYPNPKAPQTVLKELNLSDLAHHYLNDLSGEQLRRVTFAMTLVSNASLIFLDEPTVGMDVNARQDFWINVDRMKNEGKTILITSHYLEEIQQTADQILILKDGKIEFDGTLNELQKQYLTTQISFETKREGSIFRKLTQVQAIKQTGNKIKISSTNGDATLRDLVPYLEEIQHLNIIDASLENIFQTITRGEKNNAEDD</sequence>
<dbReference type="InterPro" id="IPR025302">
    <property type="entry name" value="DrrA1/2-like_C"/>
</dbReference>
<reference evidence="5 7" key="1">
    <citation type="submission" date="2019-10" db="EMBL/GenBank/DDBJ databases">
        <authorList>
            <person name="Irmler S."/>
            <person name="Berthoud H."/>
            <person name="Roetschi A."/>
            <person name="Arias E."/>
            <person name="Shani N."/>
            <person name="Wuethrich D."/>
            <person name="Bruggmann R."/>
        </authorList>
    </citation>
    <scope>NUCLEOTIDE SEQUENCE [LARGE SCALE GENOMIC DNA]</scope>
    <source>
        <strain evidence="5 7">FAM13073</strain>
    </source>
</reference>
<comment type="caution">
    <text evidence="6">The sequence shown here is derived from an EMBL/GenBank/DDBJ whole genome shotgun (WGS) entry which is preliminary data.</text>
</comment>
<evidence type="ECO:0000313" key="8">
    <source>
        <dbReference type="Proteomes" id="UP000743107"/>
    </source>
</evidence>
<keyword evidence="2" id="KW-0547">Nucleotide-binding</keyword>
<dbReference type="InterPro" id="IPR003439">
    <property type="entry name" value="ABC_transporter-like_ATP-bd"/>
</dbReference>
<dbReference type="InterPro" id="IPR003593">
    <property type="entry name" value="AAA+_ATPase"/>
</dbReference>
<dbReference type="EMBL" id="JADOFV010000002">
    <property type="protein sequence ID" value="MBF7126972.1"/>
    <property type="molecule type" value="Genomic_DNA"/>
</dbReference>
<dbReference type="InterPro" id="IPR027417">
    <property type="entry name" value="P-loop_NTPase"/>
</dbReference>
<name>A0A6L5A6L3_PEDPE</name>
<protein>
    <submittedName>
        <fullName evidence="6">ABC transporter ATP-binding protein</fullName>
    </submittedName>
    <submittedName>
        <fullName evidence="5">ATP-binding cassette domain-containing protein</fullName>
    </submittedName>
</protein>
<dbReference type="InterPro" id="IPR050763">
    <property type="entry name" value="ABC_transporter_ATP-binding"/>
</dbReference>
<keyword evidence="7" id="KW-1185">Reference proteome</keyword>
<evidence type="ECO:0000256" key="2">
    <source>
        <dbReference type="ARBA" id="ARBA00022741"/>
    </source>
</evidence>
<dbReference type="AlphaFoldDB" id="A0A6L5A6L3"/>
<evidence type="ECO:0000256" key="1">
    <source>
        <dbReference type="ARBA" id="ARBA00022448"/>
    </source>
</evidence>
<dbReference type="PROSITE" id="PS50893">
    <property type="entry name" value="ABC_TRANSPORTER_2"/>
    <property type="match status" value="1"/>
</dbReference>
<keyword evidence="3 6" id="KW-0067">ATP-binding</keyword>
<accession>A0A6L5A6L3</accession>
<dbReference type="Pfam" id="PF13732">
    <property type="entry name" value="DrrA1-3_C"/>
    <property type="match status" value="1"/>
</dbReference>
<dbReference type="CDD" id="cd03230">
    <property type="entry name" value="ABC_DR_subfamily_A"/>
    <property type="match status" value="1"/>
</dbReference>
<reference evidence="7" key="3">
    <citation type="submission" date="2020-03" db="EMBL/GenBank/DDBJ databases">
        <title>SpeciesPrimer: A bioinformatics pipeline dedicated to the design of qPCR primers for the quantification of bacterial species.</title>
        <authorList>
            <person name="Dreier M."/>
            <person name="Berthoud H."/>
            <person name="Shani N."/>
            <person name="Wechsler D."/>
            <person name="Junier P."/>
        </authorList>
    </citation>
    <scope>NUCLEOTIDE SEQUENCE [LARGE SCALE GENOMIC DNA]</scope>
    <source>
        <strain evidence="7">FAM13073</strain>
    </source>
</reference>
<reference evidence="5" key="2">
    <citation type="submission" date="2019-12" db="EMBL/GenBank/DDBJ databases">
        <title>SpeciesPrimer: A bioinformatics pipeline dedicated to the design of qPCR primers for the quantification of bacterial species.</title>
        <authorList>
            <person name="Dreier M."/>
            <person name="Berthoud H."/>
            <person name="Shani N."/>
            <person name="Wechsler D."/>
            <person name="Junier P."/>
        </authorList>
    </citation>
    <scope>NUCLEOTIDE SEQUENCE</scope>
    <source>
        <strain evidence="5">FAM13073</strain>
    </source>
</reference>
<organism evidence="6 8">
    <name type="scientific">Pediococcus pentosaceus</name>
    <dbReference type="NCBI Taxonomy" id="1255"/>
    <lineage>
        <taxon>Bacteria</taxon>
        <taxon>Bacillati</taxon>
        <taxon>Bacillota</taxon>
        <taxon>Bacilli</taxon>
        <taxon>Lactobacillales</taxon>
        <taxon>Lactobacillaceae</taxon>
        <taxon>Pediococcus</taxon>
    </lineage>
</organism>
<dbReference type="GO" id="GO:0016887">
    <property type="term" value="F:ATP hydrolysis activity"/>
    <property type="evidence" value="ECO:0007669"/>
    <property type="project" value="InterPro"/>
</dbReference>